<evidence type="ECO:0000313" key="1">
    <source>
        <dbReference type="Ensembl" id="ENSMFAP00000059148.1"/>
    </source>
</evidence>
<accession>A0A7N9IF86</accession>
<sequence length="102" mass="11804">FLFFLRLNLTRSITQAGVQWSELSSLQPLSPRFKHCSCLSLLSSWDYRHLPPHPANFCIFSRDGVLPCWSDWSRTPDLNCEECAVYTFSTILCSFFCSPFKT</sequence>
<reference evidence="1" key="3">
    <citation type="submission" date="2025-09" db="UniProtKB">
        <authorList>
            <consortium name="Ensembl"/>
        </authorList>
    </citation>
    <scope>IDENTIFICATION</scope>
</reference>
<protein>
    <submittedName>
        <fullName evidence="1">Uncharacterized protein</fullName>
    </submittedName>
</protein>
<proteinExistence type="predicted"/>
<dbReference type="PANTHER" id="PTHR46254:SF11">
    <property type="entry name" value="SECRETED PROTEIN"/>
    <property type="match status" value="1"/>
</dbReference>
<keyword evidence="2" id="KW-1185">Reference proteome</keyword>
<evidence type="ECO:0000313" key="2">
    <source>
        <dbReference type="Proteomes" id="UP000233100"/>
    </source>
</evidence>
<dbReference type="GeneTree" id="ENSGT00940000161627"/>
<dbReference type="PANTHER" id="PTHR46254">
    <property type="entry name" value="PROTEIN GVQW1-RELATED"/>
    <property type="match status" value="1"/>
</dbReference>
<name>A0A7N9IF86_MACFA</name>
<dbReference type="Proteomes" id="UP000233100">
    <property type="component" value="Chromosome 18"/>
</dbReference>
<reference evidence="1 2" key="1">
    <citation type="submission" date="2013-03" db="EMBL/GenBank/DDBJ databases">
        <authorList>
            <person name="Warren W."/>
            <person name="Wilson R.K."/>
        </authorList>
    </citation>
    <scope>NUCLEOTIDE SEQUENCE</scope>
</reference>
<reference evidence="1" key="2">
    <citation type="submission" date="2025-08" db="UniProtKB">
        <authorList>
            <consortium name="Ensembl"/>
        </authorList>
    </citation>
    <scope>IDENTIFICATION</scope>
</reference>
<dbReference type="AlphaFoldDB" id="A0A7N9IF86"/>
<organism evidence="1 2">
    <name type="scientific">Macaca fascicularis</name>
    <name type="common">Crab-eating macaque</name>
    <name type="synonym">Cynomolgus monkey</name>
    <dbReference type="NCBI Taxonomy" id="9541"/>
    <lineage>
        <taxon>Eukaryota</taxon>
        <taxon>Metazoa</taxon>
        <taxon>Chordata</taxon>
        <taxon>Craniata</taxon>
        <taxon>Vertebrata</taxon>
        <taxon>Euteleostomi</taxon>
        <taxon>Mammalia</taxon>
        <taxon>Eutheria</taxon>
        <taxon>Euarchontoglires</taxon>
        <taxon>Primates</taxon>
        <taxon>Haplorrhini</taxon>
        <taxon>Catarrhini</taxon>
        <taxon>Cercopithecidae</taxon>
        <taxon>Cercopithecinae</taxon>
        <taxon>Macaca</taxon>
    </lineage>
</organism>
<dbReference type="Ensembl" id="ENSMFAT00000093145.1">
    <property type="protein sequence ID" value="ENSMFAP00000059148.1"/>
    <property type="gene ID" value="ENSMFAG00000049813.1"/>
</dbReference>